<evidence type="ECO:0000313" key="4">
    <source>
        <dbReference type="Proteomes" id="UP001141619"/>
    </source>
</evidence>
<reference evidence="3" key="1">
    <citation type="submission" date="2022-08" db="EMBL/GenBank/DDBJ databases">
        <authorList>
            <person name="Vandamme P."/>
            <person name="Hettiarachchi A."/>
            <person name="Peeters C."/>
            <person name="Cnockaert M."/>
            <person name="Carlier A."/>
        </authorList>
    </citation>
    <scope>NUCLEOTIDE SEQUENCE</scope>
    <source>
        <strain evidence="3">LMG 31809</strain>
    </source>
</reference>
<keyword evidence="2" id="KW-0472">Membrane</keyword>
<protein>
    <submittedName>
        <fullName evidence="3">Uncharacterized protein</fullName>
    </submittedName>
</protein>
<evidence type="ECO:0000256" key="2">
    <source>
        <dbReference type="SAM" id="Phobius"/>
    </source>
</evidence>
<dbReference type="RefSeq" id="WP_274943289.1">
    <property type="nucleotide sequence ID" value="NZ_JANWOI010000002.1"/>
</dbReference>
<feature type="transmembrane region" description="Helical" evidence="2">
    <location>
        <begin position="6"/>
        <end position="23"/>
    </location>
</feature>
<evidence type="ECO:0000256" key="1">
    <source>
        <dbReference type="SAM" id="MobiDB-lite"/>
    </source>
</evidence>
<dbReference type="Proteomes" id="UP001141619">
    <property type="component" value="Unassembled WGS sequence"/>
</dbReference>
<gene>
    <name evidence="3" type="ORF">NYP16_06430</name>
</gene>
<feature type="region of interest" description="Disordered" evidence="1">
    <location>
        <begin position="29"/>
        <end position="58"/>
    </location>
</feature>
<keyword evidence="2" id="KW-0812">Transmembrane</keyword>
<feature type="compositionally biased region" description="Polar residues" evidence="1">
    <location>
        <begin position="49"/>
        <end position="58"/>
    </location>
</feature>
<organism evidence="3 4">
    <name type="scientific">Govanella unica</name>
    <dbReference type="NCBI Taxonomy" id="2975056"/>
    <lineage>
        <taxon>Bacteria</taxon>
        <taxon>Pseudomonadati</taxon>
        <taxon>Pseudomonadota</taxon>
        <taxon>Alphaproteobacteria</taxon>
        <taxon>Emcibacterales</taxon>
        <taxon>Govanellaceae</taxon>
        <taxon>Govanella</taxon>
    </lineage>
</organism>
<evidence type="ECO:0000313" key="3">
    <source>
        <dbReference type="EMBL" id="MDA5193589.1"/>
    </source>
</evidence>
<keyword evidence="2" id="KW-1133">Transmembrane helix</keyword>
<sequence>MFEALAFLIFASGIWYVIIWSVRNDDRVPPDSKKGRFGLRQMRRPSGKDQASTTDQRK</sequence>
<dbReference type="EMBL" id="JANWOI010000002">
    <property type="protein sequence ID" value="MDA5193589.1"/>
    <property type="molecule type" value="Genomic_DNA"/>
</dbReference>
<dbReference type="AlphaFoldDB" id="A0A9X3TXN3"/>
<name>A0A9X3TXN3_9PROT</name>
<accession>A0A9X3TXN3</accession>
<feature type="compositionally biased region" description="Basic residues" evidence="1">
    <location>
        <begin position="35"/>
        <end position="45"/>
    </location>
</feature>
<reference evidence="3" key="2">
    <citation type="journal article" date="2023" name="Syst. Appl. Microbiol.">
        <title>Govania unica gen. nov., sp. nov., a rare biosphere bacterium that represents a novel family in the class Alphaproteobacteria.</title>
        <authorList>
            <person name="Vandamme P."/>
            <person name="Peeters C."/>
            <person name="Hettiarachchi A."/>
            <person name="Cnockaert M."/>
            <person name="Carlier A."/>
        </authorList>
    </citation>
    <scope>NUCLEOTIDE SEQUENCE</scope>
    <source>
        <strain evidence="3">LMG 31809</strain>
    </source>
</reference>
<keyword evidence="4" id="KW-1185">Reference proteome</keyword>
<proteinExistence type="predicted"/>
<comment type="caution">
    <text evidence="3">The sequence shown here is derived from an EMBL/GenBank/DDBJ whole genome shotgun (WGS) entry which is preliminary data.</text>
</comment>